<proteinExistence type="predicted"/>
<evidence type="ECO:0000313" key="1">
    <source>
        <dbReference type="EMBL" id="SOR31108.1"/>
    </source>
</evidence>
<evidence type="ECO:0000313" key="2">
    <source>
        <dbReference type="Proteomes" id="UP000233769"/>
    </source>
</evidence>
<dbReference type="AlphaFoldDB" id="A0A2N9AV13"/>
<dbReference type="EMBL" id="LT962688">
    <property type="protein sequence ID" value="SOR31108.1"/>
    <property type="molecule type" value="Genomic_DNA"/>
</dbReference>
<organism evidence="1 2">
    <name type="scientific">Methylorubrum extorquens</name>
    <name type="common">Methylobacterium dichloromethanicum</name>
    <name type="synonym">Methylobacterium extorquens</name>
    <dbReference type="NCBI Taxonomy" id="408"/>
    <lineage>
        <taxon>Bacteria</taxon>
        <taxon>Pseudomonadati</taxon>
        <taxon>Pseudomonadota</taxon>
        <taxon>Alphaproteobacteria</taxon>
        <taxon>Hyphomicrobiales</taxon>
        <taxon>Methylobacteriaceae</taxon>
        <taxon>Methylorubrum</taxon>
    </lineage>
</organism>
<dbReference type="Proteomes" id="UP000233769">
    <property type="component" value="Chromosome tk0001"/>
</dbReference>
<reference evidence="2" key="1">
    <citation type="submission" date="2017-10" db="EMBL/GenBank/DDBJ databases">
        <authorList>
            <person name="Regsiter A."/>
            <person name="William W."/>
        </authorList>
    </citation>
    <scope>NUCLEOTIDE SEQUENCE [LARGE SCALE GENOMIC DNA]</scope>
</reference>
<gene>
    <name evidence="1" type="ORF">TK0001_4506</name>
</gene>
<sequence length="51" mass="5427">MAGHDFSESLTKLGISYARFAARPSKDGGLEGSRNILTGVSIQAIVDHVPR</sequence>
<name>A0A2N9AV13_METEX</name>
<accession>A0A2N9AV13</accession>
<protein>
    <submittedName>
        <fullName evidence="1">Uncharacterized protein</fullName>
    </submittedName>
</protein>